<proteinExistence type="predicted"/>
<organism evidence="2 3">
    <name type="scientific">Synchytrium endobioticum</name>
    <dbReference type="NCBI Taxonomy" id="286115"/>
    <lineage>
        <taxon>Eukaryota</taxon>
        <taxon>Fungi</taxon>
        <taxon>Fungi incertae sedis</taxon>
        <taxon>Chytridiomycota</taxon>
        <taxon>Chytridiomycota incertae sedis</taxon>
        <taxon>Chytridiomycetes</taxon>
        <taxon>Synchytriales</taxon>
        <taxon>Synchytriaceae</taxon>
        <taxon>Synchytrium</taxon>
    </lineage>
</organism>
<comment type="caution">
    <text evidence="2">The sequence shown here is derived from an EMBL/GenBank/DDBJ whole genome shotgun (WGS) entry which is preliminary data.</text>
</comment>
<evidence type="ECO:0000313" key="3">
    <source>
        <dbReference type="Proteomes" id="UP000320475"/>
    </source>
</evidence>
<feature type="region of interest" description="Disordered" evidence="1">
    <location>
        <begin position="60"/>
        <end position="88"/>
    </location>
</feature>
<protein>
    <submittedName>
        <fullName evidence="2">Uncharacterized protein</fullName>
    </submittedName>
</protein>
<dbReference type="Proteomes" id="UP000320475">
    <property type="component" value="Unassembled WGS sequence"/>
</dbReference>
<evidence type="ECO:0000313" key="2">
    <source>
        <dbReference type="EMBL" id="TPX44907.1"/>
    </source>
</evidence>
<name>A0A507D0E7_9FUNG</name>
<evidence type="ECO:0000256" key="1">
    <source>
        <dbReference type="SAM" id="MobiDB-lite"/>
    </source>
</evidence>
<dbReference type="AlphaFoldDB" id="A0A507D0E7"/>
<reference evidence="2 3" key="1">
    <citation type="journal article" date="2019" name="Sci. Rep.">
        <title>Comparative genomics of chytrid fungi reveal insights into the obligate biotrophic and pathogenic lifestyle of Synchytrium endobioticum.</title>
        <authorList>
            <person name="van de Vossenberg B.T.L.H."/>
            <person name="Warris S."/>
            <person name="Nguyen H.D.T."/>
            <person name="van Gent-Pelzer M.P.E."/>
            <person name="Joly D.L."/>
            <person name="van de Geest H.C."/>
            <person name="Bonants P.J.M."/>
            <person name="Smith D.S."/>
            <person name="Levesque C.A."/>
            <person name="van der Lee T.A.J."/>
        </authorList>
    </citation>
    <scope>NUCLEOTIDE SEQUENCE [LARGE SCALE GENOMIC DNA]</scope>
    <source>
        <strain evidence="2 3">LEV6574</strain>
    </source>
</reference>
<sequence length="111" mass="12563">MGIKYFWKYLMSLSVVKEKLGSVDSKQFLEVTGTKSLARGKSLTLYIKLVPSVIHQEYKSSTMSRGPHKHDLSKYSMPKSTSNGTPSMPIIKHLEICKRHAMSRSVSSDER</sequence>
<gene>
    <name evidence="2" type="ORF">SeLEV6574_g04192</name>
</gene>
<accession>A0A507D0E7</accession>
<dbReference type="EMBL" id="QEAM01000162">
    <property type="protein sequence ID" value="TPX44907.1"/>
    <property type="molecule type" value="Genomic_DNA"/>
</dbReference>